<feature type="domain" description="Siphovirus-type tail component RIFT-related" evidence="2">
    <location>
        <begin position="28"/>
        <end position="143"/>
    </location>
</feature>
<evidence type="ECO:0000256" key="1">
    <source>
        <dbReference type="SAM" id="Coils"/>
    </source>
</evidence>
<dbReference type="EMBL" id="AZCU01000012">
    <property type="protein sequence ID" value="KRK23975.1"/>
    <property type="molecule type" value="Genomic_DNA"/>
</dbReference>
<evidence type="ECO:0000313" key="3">
    <source>
        <dbReference type="EMBL" id="KRK23975.1"/>
    </source>
</evidence>
<dbReference type="Pfam" id="PF05709">
    <property type="entry name" value="Sipho_tail"/>
    <property type="match status" value="1"/>
</dbReference>
<reference evidence="3 4" key="1">
    <citation type="journal article" date="2015" name="Genome Announc.">
        <title>Expanding the biotechnology potential of lactobacilli through comparative genomics of 213 strains and associated genera.</title>
        <authorList>
            <person name="Sun Z."/>
            <person name="Harris H.M."/>
            <person name="McCann A."/>
            <person name="Guo C."/>
            <person name="Argimon S."/>
            <person name="Zhang W."/>
            <person name="Yang X."/>
            <person name="Jeffery I.B."/>
            <person name="Cooney J.C."/>
            <person name="Kagawa T.F."/>
            <person name="Liu W."/>
            <person name="Song Y."/>
            <person name="Salvetti E."/>
            <person name="Wrobel A."/>
            <person name="Rasinkangas P."/>
            <person name="Parkhill J."/>
            <person name="Rea M.C."/>
            <person name="O'Sullivan O."/>
            <person name="Ritari J."/>
            <person name="Douillard F.P."/>
            <person name="Paul Ross R."/>
            <person name="Yang R."/>
            <person name="Briner A.E."/>
            <person name="Felis G.E."/>
            <person name="de Vos W.M."/>
            <person name="Barrangou R."/>
            <person name="Klaenhammer T.R."/>
            <person name="Caufield P.W."/>
            <person name="Cui Y."/>
            <person name="Zhang H."/>
            <person name="O'Toole P.W."/>
        </authorList>
    </citation>
    <scope>NUCLEOTIDE SEQUENCE [LARGE SCALE GENOMIC DNA]</scope>
    <source>
        <strain evidence="3 4">DSM 20314</strain>
    </source>
</reference>
<organism evidence="3 4">
    <name type="scientific">Lactiplantibacillus pentosus DSM 20314</name>
    <dbReference type="NCBI Taxonomy" id="1423791"/>
    <lineage>
        <taxon>Bacteria</taxon>
        <taxon>Bacillati</taxon>
        <taxon>Bacillota</taxon>
        <taxon>Bacilli</taxon>
        <taxon>Lactobacillales</taxon>
        <taxon>Lactobacillaceae</taxon>
        <taxon>Lactiplantibacillus</taxon>
    </lineage>
</organism>
<proteinExistence type="predicted"/>
<comment type="caution">
    <text evidence="3">The sequence shown here is derived from an EMBL/GenBank/DDBJ whole genome shotgun (WGS) entry which is preliminary data.</text>
</comment>
<dbReference type="InterPro" id="IPR008841">
    <property type="entry name" value="Siphovirus-type_tail_N"/>
</dbReference>
<dbReference type="Gene3D" id="2.40.30.200">
    <property type="match status" value="1"/>
</dbReference>
<dbReference type="RefSeq" id="WP_050339224.1">
    <property type="nucleotide sequence ID" value="NZ_AZCU01000012.1"/>
</dbReference>
<dbReference type="Proteomes" id="UP000051020">
    <property type="component" value="Unassembled WGS sequence"/>
</dbReference>
<evidence type="ECO:0000259" key="2">
    <source>
        <dbReference type="Pfam" id="PF05709"/>
    </source>
</evidence>
<keyword evidence="1" id="KW-0175">Coiled coil</keyword>
<accession>A0A837R8L3</accession>
<evidence type="ECO:0000313" key="4">
    <source>
        <dbReference type="Proteomes" id="UP000051020"/>
    </source>
</evidence>
<dbReference type="AlphaFoldDB" id="A0A837R8L3"/>
<dbReference type="GeneID" id="49392973"/>
<name>A0A837R8L3_LACPE</name>
<protein>
    <recommendedName>
        <fullName evidence="2">Siphovirus-type tail component RIFT-related domain-containing protein</fullName>
    </recommendedName>
</protein>
<gene>
    <name evidence="3" type="ORF">FD24_GL000655</name>
</gene>
<sequence>MELTSSDFQSNNILSIGTLTNYDMGFLVNKFTRNLTPDITENTQTIPGRVGLGYMSNSYGGLQLTAECTVIADKSDDVYQIMRDISEGLWSDKADEEEQPITWSGDNNDGIIVYFGHVTDVSTPSWTDEASYYMATFTITFKCSDPHGFGAQHWVYPRYYTSGKLLQLSDDALDIKTVASSNYLEDTVNEVGDDTDTQRDYGSDDYAEGVAVESASVADDFITDAQGSDVQLQFDYIIDAPSTTAVTSSDATGDATATTSVGSTSEVYATFTVTYSDGTTQDVTATIAIDSPDGTSTYSGTATGTATLSSTLSIASVSDCSLYINLFAERVTLSGLQLMIQAQPAATHFNCSWNSDADSVSNTFNIQLAEYDSSGALVATNTVATVTPDADDTDEYGNYEGTVDTDFSWPSLNSATESLYLYLSQGNTDTIAIDSFKFYVTNSDATITTLFDDSDTAYYTQFILTDSTTFSVTPDGNATTEPVFTVVPTESINRAGIVYDDAYNSKQSYSYVGEDVDTETGTEAATGDTLILHDPMDTRNKWSTLTSTSFELENSSVDGKMATLSTSGFRVATHTVKVYNSSGSYTNKKVANFGTAKNHSYTAFYGPVVMRTLSTAPTDWQVDVRMSMHVKQSYAKGKIEFYLLDEDGARRGKIMLKDNTDSGKVMAQLQIGTHSAHTHLYEGYGTTSKGKTSTKTIKYYDSSTTKKTVKSKVRYSASKIKSYKATLKKLEKKKKLTTAQKKQLKKLKTLAAANWYYTTTSSKSVAQAKTVTTPANTSTSSFSDFYGLFRIRKVGNKYTYKIEELDSSTHKAKKNGFSTSGSKTLSSSYAFSLAKIAMHTAKMNIKGLDTYDSTSKGNAVYYKNDVMSGYDLKVYQAVDTEDVTPIADSDNTLKFDFQEHKIYKDDAEYMDKLSIGSSWPSLQGGEETEIAISPTIATADWAMTYRPTYK</sequence>
<feature type="coiled-coil region" evidence="1">
    <location>
        <begin position="720"/>
        <end position="747"/>
    </location>
</feature>